<protein>
    <submittedName>
        <fullName evidence="1">Uncharacterized protein</fullName>
    </submittedName>
</protein>
<gene>
    <name evidence="1" type="ORF">ACFPQB_13455</name>
</gene>
<name>A0ABW0ZI92_9ACTN</name>
<dbReference type="Proteomes" id="UP001596072">
    <property type="component" value="Unassembled WGS sequence"/>
</dbReference>
<evidence type="ECO:0000313" key="1">
    <source>
        <dbReference type="EMBL" id="MFC5729928.1"/>
    </source>
</evidence>
<organism evidence="1 2">
    <name type="scientific">Nocardioides vastitatis</name>
    <dbReference type="NCBI Taxonomy" id="2568655"/>
    <lineage>
        <taxon>Bacteria</taxon>
        <taxon>Bacillati</taxon>
        <taxon>Actinomycetota</taxon>
        <taxon>Actinomycetes</taxon>
        <taxon>Propionibacteriales</taxon>
        <taxon>Nocardioidaceae</taxon>
        <taxon>Nocardioides</taxon>
    </lineage>
</organism>
<keyword evidence="2" id="KW-1185">Reference proteome</keyword>
<reference evidence="2" key="1">
    <citation type="journal article" date="2019" name="Int. J. Syst. Evol. Microbiol.">
        <title>The Global Catalogue of Microorganisms (GCM) 10K type strain sequencing project: providing services to taxonomists for standard genome sequencing and annotation.</title>
        <authorList>
            <consortium name="The Broad Institute Genomics Platform"/>
            <consortium name="The Broad Institute Genome Sequencing Center for Infectious Disease"/>
            <person name="Wu L."/>
            <person name="Ma J."/>
        </authorList>
    </citation>
    <scope>NUCLEOTIDE SEQUENCE [LARGE SCALE GENOMIC DNA]</scope>
    <source>
        <strain evidence="2">YIM 94188</strain>
    </source>
</reference>
<accession>A0ABW0ZI92</accession>
<sequence length="219" mass="22762">MPDIARIRWTTPEPTAVDEHLLVFPDGTALLVVRTSRRGDPVVGTWRGTASPADLAVLDGRDVEVDLLHPVDDEVIAAADRLAAEVKEPVAVLAFAVNPLPDGRVVLLAVGDGSAPAGVELDPASLVVHLERADGSELAWHPVPPLVTGFTSPEAHNLGGVRSPTLIHGGEYGGISLDAPADPGATQVSIGFAGWLRDAAGDEADVRPFRVRTAAAPLA</sequence>
<comment type="caution">
    <text evidence="1">The sequence shown here is derived from an EMBL/GenBank/DDBJ whole genome shotgun (WGS) entry which is preliminary data.</text>
</comment>
<dbReference type="EMBL" id="JBHSNS010000006">
    <property type="protein sequence ID" value="MFC5729928.1"/>
    <property type="molecule type" value="Genomic_DNA"/>
</dbReference>
<dbReference type="RefSeq" id="WP_168798101.1">
    <property type="nucleotide sequence ID" value="NZ_JBHSNS010000006.1"/>
</dbReference>
<evidence type="ECO:0000313" key="2">
    <source>
        <dbReference type="Proteomes" id="UP001596072"/>
    </source>
</evidence>
<proteinExistence type="predicted"/>